<organism evidence="1 2">
    <name type="scientific">Cephalotus follicularis</name>
    <name type="common">Albany pitcher plant</name>
    <dbReference type="NCBI Taxonomy" id="3775"/>
    <lineage>
        <taxon>Eukaryota</taxon>
        <taxon>Viridiplantae</taxon>
        <taxon>Streptophyta</taxon>
        <taxon>Embryophyta</taxon>
        <taxon>Tracheophyta</taxon>
        <taxon>Spermatophyta</taxon>
        <taxon>Magnoliopsida</taxon>
        <taxon>eudicotyledons</taxon>
        <taxon>Gunneridae</taxon>
        <taxon>Pentapetalae</taxon>
        <taxon>rosids</taxon>
        <taxon>fabids</taxon>
        <taxon>Oxalidales</taxon>
        <taxon>Cephalotaceae</taxon>
        <taxon>Cephalotus</taxon>
    </lineage>
</organism>
<dbReference type="EMBL" id="BDDD01005767">
    <property type="protein sequence ID" value="GAV89797.1"/>
    <property type="molecule type" value="Genomic_DNA"/>
</dbReference>
<protein>
    <submittedName>
        <fullName evidence="1">Uncharacterized protein</fullName>
    </submittedName>
</protein>
<evidence type="ECO:0000313" key="1">
    <source>
        <dbReference type="EMBL" id="GAV89797.1"/>
    </source>
</evidence>
<dbReference type="Proteomes" id="UP000187406">
    <property type="component" value="Unassembled WGS sequence"/>
</dbReference>
<dbReference type="AlphaFoldDB" id="A0A1Q3DBD4"/>
<accession>A0A1Q3DBD4</accession>
<proteinExistence type="predicted"/>
<reference evidence="2" key="1">
    <citation type="submission" date="2016-04" db="EMBL/GenBank/DDBJ databases">
        <title>Cephalotus genome sequencing.</title>
        <authorList>
            <person name="Fukushima K."/>
            <person name="Hasebe M."/>
            <person name="Fang X."/>
        </authorList>
    </citation>
    <scope>NUCLEOTIDE SEQUENCE [LARGE SCALE GENOMIC DNA]</scope>
    <source>
        <strain evidence="2">cv. St1</strain>
    </source>
</reference>
<gene>
    <name evidence="1" type="ORF">CFOL_v3_33209</name>
</gene>
<evidence type="ECO:0000313" key="2">
    <source>
        <dbReference type="Proteomes" id="UP000187406"/>
    </source>
</evidence>
<name>A0A1Q3DBD4_CEPFO</name>
<keyword evidence="2" id="KW-1185">Reference proteome</keyword>
<dbReference type="InParanoid" id="A0A1Q3DBD4"/>
<comment type="caution">
    <text evidence="1">The sequence shown here is derived from an EMBL/GenBank/DDBJ whole genome shotgun (WGS) entry which is preliminary data.</text>
</comment>
<sequence length="162" mass="18596">MTLSPAKKKKNDLLYYKNTPSTALKKSLKLQSDQLSSSRVQIKSFSRVFSVRFSTQRWGLQRYDPGQKLLCRRLPWWSGTVVRSDGVDAWNIRNVRRPAFERRHGVHDSLRASMMLQCVLLIGSLQLSSLSNSSLISFLFIGCCWMSQWLQWLACVSGSFCV</sequence>